<dbReference type="EMBL" id="AP021853">
    <property type="protein sequence ID" value="BBO00444.1"/>
    <property type="molecule type" value="Genomic_DNA"/>
</dbReference>
<evidence type="ECO:0000256" key="6">
    <source>
        <dbReference type="ARBA" id="ARBA00023210"/>
    </source>
</evidence>
<dbReference type="NCBIfam" id="TIGR04285">
    <property type="entry name" value="nucleoid_noc"/>
    <property type="match status" value="1"/>
</dbReference>
<dbReference type="InterPro" id="IPR004437">
    <property type="entry name" value="ParB/RepB/Spo0J"/>
</dbReference>
<proteinExistence type="inferred from homology"/>
<keyword evidence="4" id="KW-0132">Cell division</keyword>
<dbReference type="Gene3D" id="3.90.1530.30">
    <property type="match status" value="1"/>
</dbReference>
<dbReference type="Proteomes" id="UP000285882">
    <property type="component" value="Chromosome"/>
</dbReference>
<dbReference type="GO" id="GO:0045881">
    <property type="term" value="P:positive regulation of sporulation resulting in formation of a cellular spore"/>
    <property type="evidence" value="ECO:0007669"/>
    <property type="project" value="TreeGrafter"/>
</dbReference>
<evidence type="ECO:0000256" key="8">
    <source>
        <dbReference type="SAM" id="MobiDB-lite"/>
    </source>
</evidence>
<feature type="region of interest" description="Disordered" evidence="8">
    <location>
        <begin position="229"/>
        <end position="250"/>
    </location>
</feature>
<dbReference type="Pfam" id="PF17762">
    <property type="entry name" value="HTH_ParB"/>
    <property type="match status" value="1"/>
</dbReference>
<sequence>MKNRLSKLFTHNDQDETAVTQEAEQLQEQVQEQERVQEIAVSSITPNQYQPRSIFDEEKLHELAATIEEHGVIQPIIVRPLDDRYEIIAGERRWRAVSYLGWETIPAILKPLSDDQSASIALIENLQREELTAIEEAAAYARLIEINGLTQEGLAEKLGRGQSTIANKLRLLKLPASVQNAILEKKISERHARALIALKDPELQEKMLQELITKQLNVKQTEKRVKQYLQKKADKKDAEGKKARRRALSRDSRIAVNTIRQSVHMVTDSGLDIDTHEEDMGDFYQFTIRIPKKK</sequence>
<dbReference type="InterPro" id="IPR023705">
    <property type="entry name" value="Nucleoid_occlusion_protein"/>
</dbReference>
<dbReference type="PANTHER" id="PTHR33375:SF8">
    <property type="entry name" value="NUCLEOID OCCLUSION PROTEIN"/>
    <property type="match status" value="1"/>
</dbReference>
<name>A0A410DCS4_9BACL</name>
<reference evidence="10 13" key="2">
    <citation type="submission" date="2019-09" db="EMBL/GenBank/DDBJ databases">
        <title>Complete genome sequence of Sporolactobacillus terrae 70-3.</title>
        <authorList>
            <person name="Tanaka N."/>
            <person name="Shiwa Y."/>
            <person name="Fujita N."/>
            <person name="Tanasupawat S."/>
        </authorList>
    </citation>
    <scope>NUCLEOTIDE SEQUENCE [LARGE SCALE GENOMIC DNA]</scope>
    <source>
        <strain evidence="10 13">70-3</strain>
    </source>
</reference>
<dbReference type="SUPFAM" id="SSF109709">
    <property type="entry name" value="KorB DNA-binding domain-like"/>
    <property type="match status" value="1"/>
</dbReference>
<dbReference type="EMBL" id="CP025688">
    <property type="protein sequence ID" value="QAA23906.1"/>
    <property type="molecule type" value="Genomic_DNA"/>
</dbReference>
<feature type="compositionally biased region" description="Basic and acidic residues" evidence="8">
    <location>
        <begin position="229"/>
        <end position="241"/>
    </location>
</feature>
<dbReference type="Proteomes" id="UP000326951">
    <property type="component" value="Chromosome"/>
</dbReference>
<keyword evidence="7" id="KW-0131">Cell cycle</keyword>
<dbReference type="InterPro" id="IPR003115">
    <property type="entry name" value="ParB_N"/>
</dbReference>
<dbReference type="Pfam" id="PF02195">
    <property type="entry name" value="ParB_N"/>
    <property type="match status" value="1"/>
</dbReference>
<feature type="domain" description="ParB-like N-terminal" evidence="9">
    <location>
        <begin position="37"/>
        <end position="126"/>
    </location>
</feature>
<evidence type="ECO:0000256" key="5">
    <source>
        <dbReference type="ARBA" id="ARBA00023125"/>
    </source>
</evidence>
<evidence type="ECO:0000256" key="3">
    <source>
        <dbReference type="ARBA" id="ARBA00022490"/>
    </source>
</evidence>
<dbReference type="InterPro" id="IPR050336">
    <property type="entry name" value="Chromosome_partition/occlusion"/>
</dbReference>
<organism evidence="10 13">
    <name type="scientific">Sporolactobacillus terrae</name>
    <dbReference type="NCBI Taxonomy" id="269673"/>
    <lineage>
        <taxon>Bacteria</taxon>
        <taxon>Bacillati</taxon>
        <taxon>Bacillota</taxon>
        <taxon>Bacilli</taxon>
        <taxon>Bacillales</taxon>
        <taxon>Sporolactobacillaceae</taxon>
        <taxon>Sporolactobacillus</taxon>
    </lineage>
</organism>
<dbReference type="RefSeq" id="WP_028978131.1">
    <property type="nucleotide sequence ID" value="NZ_AP021853.1"/>
</dbReference>
<evidence type="ECO:0000313" key="10">
    <source>
        <dbReference type="EMBL" id="BBO00444.1"/>
    </source>
</evidence>
<evidence type="ECO:0000313" key="13">
    <source>
        <dbReference type="Proteomes" id="UP000326951"/>
    </source>
</evidence>
<comment type="subcellular location">
    <subcellularLocation>
        <location evidence="1">Cytoplasm</location>
        <location evidence="1">Nucleoid</location>
    </subcellularLocation>
</comment>
<dbReference type="GO" id="GO:0007059">
    <property type="term" value="P:chromosome segregation"/>
    <property type="evidence" value="ECO:0007669"/>
    <property type="project" value="TreeGrafter"/>
</dbReference>
<dbReference type="InterPro" id="IPR041468">
    <property type="entry name" value="HTH_ParB/Spo0J"/>
</dbReference>
<reference evidence="11 12" key="1">
    <citation type="submission" date="2018-01" db="EMBL/GenBank/DDBJ databases">
        <title>Complete genome sequencing of Sporolactobacillus terrae DLG3.</title>
        <authorList>
            <person name="Nam Y.-D."/>
            <person name="Kang J."/>
            <person name="Chung W.-H."/>
        </authorList>
    </citation>
    <scope>NUCLEOTIDE SEQUENCE [LARGE SCALE GENOMIC DNA]</scope>
    <source>
        <strain evidence="11 12">DLG3</strain>
    </source>
</reference>
<evidence type="ECO:0000256" key="4">
    <source>
        <dbReference type="ARBA" id="ARBA00022618"/>
    </source>
</evidence>
<dbReference type="FunFam" id="1.10.10.2830:FF:000001">
    <property type="entry name" value="Chromosome partitioning protein ParB"/>
    <property type="match status" value="1"/>
</dbReference>
<evidence type="ECO:0000259" key="9">
    <source>
        <dbReference type="SMART" id="SM00470"/>
    </source>
</evidence>
<evidence type="ECO:0000313" key="11">
    <source>
        <dbReference type="EMBL" id="QAA23906.1"/>
    </source>
</evidence>
<dbReference type="Gene3D" id="1.10.10.2830">
    <property type="match status" value="1"/>
</dbReference>
<dbReference type="GO" id="GO:0005694">
    <property type="term" value="C:chromosome"/>
    <property type="evidence" value="ECO:0007669"/>
    <property type="project" value="TreeGrafter"/>
</dbReference>
<evidence type="ECO:0000256" key="2">
    <source>
        <dbReference type="ARBA" id="ARBA00006295"/>
    </source>
</evidence>
<dbReference type="FunFam" id="3.90.1530.30:FF:000001">
    <property type="entry name" value="Chromosome partitioning protein ParB"/>
    <property type="match status" value="1"/>
</dbReference>
<dbReference type="GO" id="GO:0009295">
    <property type="term" value="C:nucleoid"/>
    <property type="evidence" value="ECO:0007669"/>
    <property type="project" value="UniProtKB-SubCell"/>
</dbReference>
<keyword evidence="3" id="KW-0963">Cytoplasm</keyword>
<keyword evidence="6" id="KW-0717">Septation</keyword>
<keyword evidence="5" id="KW-0238">DNA-binding</keyword>
<dbReference type="GO" id="GO:0000917">
    <property type="term" value="P:division septum assembly"/>
    <property type="evidence" value="ECO:0007669"/>
    <property type="project" value="UniProtKB-KW"/>
</dbReference>
<dbReference type="AlphaFoldDB" id="A0A410DCS4"/>
<dbReference type="PANTHER" id="PTHR33375">
    <property type="entry name" value="CHROMOSOME-PARTITIONING PROTEIN PARB-RELATED"/>
    <property type="match status" value="1"/>
</dbReference>
<dbReference type="NCBIfam" id="TIGR00180">
    <property type="entry name" value="parB_part"/>
    <property type="match status" value="1"/>
</dbReference>
<evidence type="ECO:0000313" key="12">
    <source>
        <dbReference type="Proteomes" id="UP000285882"/>
    </source>
</evidence>
<comment type="similarity">
    <text evidence="2">Belongs to the ParB family.</text>
</comment>
<protein>
    <submittedName>
        <fullName evidence="10">Nucleoid occlusion protein</fullName>
    </submittedName>
</protein>
<dbReference type="STRING" id="1449983.GCA_000647835_02429"/>
<accession>A0A410DCS4</accession>
<evidence type="ECO:0000256" key="7">
    <source>
        <dbReference type="ARBA" id="ARBA00023306"/>
    </source>
</evidence>
<dbReference type="InterPro" id="IPR036086">
    <property type="entry name" value="ParB/Sulfiredoxin_sf"/>
</dbReference>
<dbReference type="SUPFAM" id="SSF110849">
    <property type="entry name" value="ParB/Sulfiredoxin"/>
    <property type="match status" value="1"/>
</dbReference>
<dbReference type="SMART" id="SM00470">
    <property type="entry name" value="ParB"/>
    <property type="match status" value="1"/>
</dbReference>
<dbReference type="GO" id="GO:0003677">
    <property type="term" value="F:DNA binding"/>
    <property type="evidence" value="ECO:0007669"/>
    <property type="project" value="UniProtKB-KW"/>
</dbReference>
<keyword evidence="12" id="KW-1185">Reference proteome</keyword>
<evidence type="ECO:0000256" key="1">
    <source>
        <dbReference type="ARBA" id="ARBA00004453"/>
    </source>
</evidence>
<dbReference type="CDD" id="cd16393">
    <property type="entry name" value="SPO0J_N"/>
    <property type="match status" value="1"/>
</dbReference>
<gene>
    <name evidence="10" type="primary">noc</name>
    <name evidence="11" type="ORF">C0674_15635</name>
    <name evidence="10" type="ORF">St703_31480</name>
</gene>